<protein>
    <recommendedName>
        <fullName evidence="3">Protein kinase domain-containing protein</fullName>
    </recommendedName>
</protein>
<dbReference type="CDD" id="cd00180">
    <property type="entry name" value="PKc"/>
    <property type="match status" value="1"/>
</dbReference>
<organism evidence="4 5">
    <name type="scientific">Emericella nidulans (strain FGSC A4 / ATCC 38163 / CBS 112.46 / NRRL 194 / M139)</name>
    <name type="common">Aspergillus nidulans</name>
    <dbReference type="NCBI Taxonomy" id="227321"/>
    <lineage>
        <taxon>Eukaryota</taxon>
        <taxon>Fungi</taxon>
        <taxon>Dikarya</taxon>
        <taxon>Ascomycota</taxon>
        <taxon>Pezizomycotina</taxon>
        <taxon>Eurotiomycetes</taxon>
        <taxon>Eurotiomycetidae</taxon>
        <taxon>Eurotiales</taxon>
        <taxon>Aspergillaceae</taxon>
        <taxon>Aspergillus</taxon>
        <taxon>Aspergillus subgen. Nidulantes</taxon>
    </lineage>
</organism>
<feature type="chain" id="PRO_5010175697" description="Protein kinase domain-containing protein" evidence="2">
    <location>
        <begin position="24"/>
        <end position="533"/>
    </location>
</feature>
<dbReference type="STRING" id="227321.Q5BCE1"/>
<dbReference type="PANTHER" id="PTHR24359">
    <property type="entry name" value="SERINE/THREONINE-PROTEIN KINASE SBK1"/>
    <property type="match status" value="1"/>
</dbReference>
<dbReference type="GO" id="GO:0005524">
    <property type="term" value="F:ATP binding"/>
    <property type="evidence" value="ECO:0007669"/>
    <property type="project" value="InterPro"/>
</dbReference>
<dbReference type="AlphaFoldDB" id="Q5BCE1"/>
<dbReference type="GO" id="GO:0004674">
    <property type="term" value="F:protein serine/threonine kinase activity"/>
    <property type="evidence" value="ECO:0000318"/>
    <property type="project" value="GO_Central"/>
</dbReference>
<proteinExistence type="predicted"/>
<evidence type="ECO:0000259" key="3">
    <source>
        <dbReference type="PROSITE" id="PS50011"/>
    </source>
</evidence>
<dbReference type="EMBL" id="BN001307">
    <property type="protein sequence ID" value="CBF85566.1"/>
    <property type="molecule type" value="Genomic_DNA"/>
</dbReference>
<dbReference type="KEGG" id="ani:ANIA_01789"/>
<dbReference type="SUPFAM" id="SSF56112">
    <property type="entry name" value="Protein kinase-like (PK-like)"/>
    <property type="match status" value="1"/>
</dbReference>
<dbReference type="SMART" id="SM00220">
    <property type="entry name" value="S_TKc"/>
    <property type="match status" value="1"/>
</dbReference>
<evidence type="ECO:0000256" key="1">
    <source>
        <dbReference type="SAM" id="MobiDB-lite"/>
    </source>
</evidence>
<gene>
    <name evidence="4" type="ORF">ANIA_01789</name>
</gene>
<dbReference type="Proteomes" id="UP000000560">
    <property type="component" value="Chromosome VII"/>
</dbReference>
<dbReference type="PANTHER" id="PTHR24359:SF1">
    <property type="entry name" value="INHIBITOR OF NUCLEAR FACTOR KAPPA-B KINASE EPSILON SUBUNIT HOMOLOG 1-RELATED"/>
    <property type="match status" value="1"/>
</dbReference>
<keyword evidence="5" id="KW-1185">Reference proteome</keyword>
<dbReference type="Pfam" id="PF00069">
    <property type="entry name" value="Pkinase"/>
    <property type="match status" value="1"/>
</dbReference>
<dbReference type="GeneID" id="2874807"/>
<dbReference type="eggNOG" id="KOG0594">
    <property type="taxonomic scope" value="Eukaryota"/>
</dbReference>
<dbReference type="VEuPathDB" id="FungiDB:AN1789"/>
<keyword evidence="2" id="KW-0732">Signal</keyword>
<dbReference type="FunFam" id="1.10.510.10:FF:001783">
    <property type="entry name" value="Protein kinase domain-containing protein (AFU_orthologue AFUA_2G14650)"/>
    <property type="match status" value="1"/>
</dbReference>
<evidence type="ECO:0000313" key="5">
    <source>
        <dbReference type="Proteomes" id="UP000000560"/>
    </source>
</evidence>
<accession>Q5BCE1</accession>
<feature type="region of interest" description="Disordered" evidence="1">
    <location>
        <begin position="399"/>
        <end position="418"/>
    </location>
</feature>
<evidence type="ECO:0000256" key="2">
    <source>
        <dbReference type="SAM" id="SignalP"/>
    </source>
</evidence>
<feature type="compositionally biased region" description="Polar residues" evidence="1">
    <location>
        <begin position="402"/>
        <end position="414"/>
    </location>
</feature>
<name>Q5BCE1_EMENI</name>
<feature type="domain" description="Protein kinase" evidence="3">
    <location>
        <begin position="228"/>
        <end position="533"/>
    </location>
</feature>
<dbReference type="InterPro" id="IPR011009">
    <property type="entry name" value="Kinase-like_dom_sf"/>
</dbReference>
<feature type="signal peptide" evidence="2">
    <location>
        <begin position="1"/>
        <end position="23"/>
    </location>
</feature>
<dbReference type="InParanoid" id="Q5BCE1"/>
<dbReference type="OrthoDB" id="1046782at2759"/>
<accession>C8VPE8</accession>
<reference evidence="5" key="2">
    <citation type="journal article" date="2009" name="Fungal Genet. Biol.">
        <title>The 2008 update of the Aspergillus nidulans genome annotation: a community effort.</title>
        <authorList>
            <person name="Wortman J.R."/>
            <person name="Gilsenan J.M."/>
            <person name="Joardar V."/>
            <person name="Deegan J."/>
            <person name="Clutterbuck J."/>
            <person name="Andersen M.R."/>
            <person name="Archer D."/>
            <person name="Bencina M."/>
            <person name="Braus G."/>
            <person name="Coutinho P."/>
            <person name="von Dohren H."/>
            <person name="Doonan J."/>
            <person name="Driessen A.J."/>
            <person name="Durek P."/>
            <person name="Espeso E."/>
            <person name="Fekete E."/>
            <person name="Flipphi M."/>
            <person name="Estrada C.G."/>
            <person name="Geysens S."/>
            <person name="Goldman G."/>
            <person name="de Groot P.W."/>
            <person name="Hansen K."/>
            <person name="Harris S.D."/>
            <person name="Heinekamp T."/>
            <person name="Helmstaedt K."/>
            <person name="Henrissat B."/>
            <person name="Hofmann G."/>
            <person name="Homan T."/>
            <person name="Horio T."/>
            <person name="Horiuchi H."/>
            <person name="James S."/>
            <person name="Jones M."/>
            <person name="Karaffa L."/>
            <person name="Karanyi Z."/>
            <person name="Kato M."/>
            <person name="Keller N."/>
            <person name="Kelly D.E."/>
            <person name="Kiel J.A."/>
            <person name="Kim J.M."/>
            <person name="van der Klei I.J."/>
            <person name="Klis F.M."/>
            <person name="Kovalchuk A."/>
            <person name="Krasevec N."/>
            <person name="Kubicek C.P."/>
            <person name="Liu B."/>
            <person name="Maccabe A."/>
            <person name="Meyer V."/>
            <person name="Mirabito P."/>
            <person name="Miskei M."/>
            <person name="Mos M."/>
            <person name="Mullins J."/>
            <person name="Nelson D.R."/>
            <person name="Nielsen J."/>
            <person name="Oakley B.R."/>
            <person name="Osmani S.A."/>
            <person name="Pakula T."/>
            <person name="Paszewski A."/>
            <person name="Paulsen I."/>
            <person name="Pilsyk S."/>
            <person name="Pocsi I."/>
            <person name="Punt P.J."/>
            <person name="Ram A.F."/>
            <person name="Ren Q."/>
            <person name="Robellet X."/>
            <person name="Robson G."/>
            <person name="Seiboth B."/>
            <person name="van Solingen P."/>
            <person name="Specht T."/>
            <person name="Sun J."/>
            <person name="Taheri-Talesh N."/>
            <person name="Takeshita N."/>
            <person name="Ussery D."/>
            <person name="vanKuyk P.A."/>
            <person name="Visser H."/>
            <person name="van de Vondervoort P.J."/>
            <person name="de Vries R.P."/>
            <person name="Walton J."/>
            <person name="Xiang X."/>
            <person name="Xiong Y."/>
            <person name="Zeng A.P."/>
            <person name="Brandt B.W."/>
            <person name="Cornell M.J."/>
            <person name="van den Hondel C.A."/>
            <person name="Visser J."/>
            <person name="Oliver S.G."/>
            <person name="Turner G."/>
        </authorList>
    </citation>
    <scope>GENOME REANNOTATION</scope>
    <source>
        <strain evidence="5">FGSC A4 / ATCC 38163 / CBS 112.46 / NRRL 194 / M139</strain>
    </source>
</reference>
<sequence>MDMFLNYLAQVAYLCFHLLGAASRLVFQPRPADYVRHLADQPSNDRPSRSTLHNEELIGSRADGALQRLQEGLKAYRLTASIEAPQKFIPRSHLQRLVRESVQEILREQSIVEDKKIPLFSQLISEEATQLFATLVDVKKEHHIIDFLEEGIRDKSLPFVRTRKLRRLGSGLLTRQKKPIQTINDWDWQSIEALENKQYRVLSPVFRSGAHYELDNLHILPFIEQETEVENVPMEAGGYGEVSRECIHPDHHEFQTSPARDGLVVAVKRVFRKADFGLERKVYLDLGPIRHPHLIELLFTFRKKDKYQLVFPWADGNLKDYWERSPVPEFTRDLLLWSLEQMAGMASGLACFHEFTNPAHGHTRFGRHGDIKAQNILWFHAENVLKIADLGVANVRGRDSRSNIPPSTVADSPTYSPPDIQRQQHISRKWDIWSLGCLYLEYITYLVLGCPAILRFSSLRREPSSQYPELFTDEFYATDYESVKPSVNDWVAQLQQNSRCSCVLHDLLNLIMTEMIVIDSPTLEVPHSGCTRK</sequence>
<dbReference type="PROSITE" id="PS50011">
    <property type="entry name" value="PROTEIN_KINASE_DOM"/>
    <property type="match status" value="1"/>
</dbReference>
<reference evidence="5" key="1">
    <citation type="journal article" date="2005" name="Nature">
        <title>Sequencing of Aspergillus nidulans and comparative analysis with A. fumigatus and A. oryzae.</title>
        <authorList>
            <person name="Galagan J.E."/>
            <person name="Calvo S.E."/>
            <person name="Cuomo C."/>
            <person name="Ma L.J."/>
            <person name="Wortman J.R."/>
            <person name="Batzoglou S."/>
            <person name="Lee S.I."/>
            <person name="Basturkmen M."/>
            <person name="Spevak C.C."/>
            <person name="Clutterbuck J."/>
            <person name="Kapitonov V."/>
            <person name="Jurka J."/>
            <person name="Scazzocchio C."/>
            <person name="Farman M."/>
            <person name="Butler J."/>
            <person name="Purcell S."/>
            <person name="Harris S."/>
            <person name="Braus G.H."/>
            <person name="Draht O."/>
            <person name="Busch S."/>
            <person name="D'Enfert C."/>
            <person name="Bouchier C."/>
            <person name="Goldman G.H."/>
            <person name="Bell-Pedersen D."/>
            <person name="Griffiths-Jones S."/>
            <person name="Doonan J.H."/>
            <person name="Yu J."/>
            <person name="Vienken K."/>
            <person name="Pain A."/>
            <person name="Freitag M."/>
            <person name="Selker E.U."/>
            <person name="Archer D.B."/>
            <person name="Penalva M.A."/>
            <person name="Oakley B.R."/>
            <person name="Momany M."/>
            <person name="Tanaka T."/>
            <person name="Kumagai T."/>
            <person name="Asai K."/>
            <person name="Machida M."/>
            <person name="Nierman W.C."/>
            <person name="Denning D.W."/>
            <person name="Caddick M."/>
            <person name="Hynes M."/>
            <person name="Paoletti M."/>
            <person name="Fischer R."/>
            <person name="Miller B."/>
            <person name="Dyer P."/>
            <person name="Sachs M.S."/>
            <person name="Osmani S.A."/>
            <person name="Birren B.W."/>
        </authorList>
    </citation>
    <scope>NUCLEOTIDE SEQUENCE [LARGE SCALE GENOMIC DNA]</scope>
    <source>
        <strain evidence="5">FGSC A4 / ATCC 38163 / CBS 112.46 / NRRL 194 / M139</strain>
    </source>
</reference>
<dbReference type="OMA" id="ARMICTE"/>
<dbReference type="RefSeq" id="XP_659393.1">
    <property type="nucleotide sequence ID" value="XM_654301.1"/>
</dbReference>
<dbReference type="HOGENOM" id="CLU_017513_2_0_1"/>
<dbReference type="InterPro" id="IPR000719">
    <property type="entry name" value="Prot_kinase_dom"/>
</dbReference>
<evidence type="ECO:0000313" key="4">
    <source>
        <dbReference type="EMBL" id="CBF85566.1"/>
    </source>
</evidence>
<dbReference type="Gene3D" id="1.10.510.10">
    <property type="entry name" value="Transferase(Phosphotransferase) domain 1"/>
    <property type="match status" value="1"/>
</dbReference>